<dbReference type="EMBL" id="LAZR01000502">
    <property type="protein sequence ID" value="KKN66392.1"/>
    <property type="molecule type" value="Genomic_DNA"/>
</dbReference>
<accession>A0A0F9SUU2</accession>
<comment type="caution">
    <text evidence="2">The sequence shown here is derived from an EMBL/GenBank/DDBJ whole genome shotgun (WGS) entry which is preliminary data.</text>
</comment>
<dbReference type="GO" id="GO:0003676">
    <property type="term" value="F:nucleic acid binding"/>
    <property type="evidence" value="ECO:0007669"/>
    <property type="project" value="InterPro"/>
</dbReference>
<protein>
    <recommendedName>
        <fullName evidence="1">3'-5' exoribonuclease Rv2179c-like domain-containing protein</fullName>
    </recommendedName>
</protein>
<sequence length="213" mass="24555">MTESVFERALIAADEHPYIQGTFPYHHVMLDLETMGLPPRGAIISIGLCYFDIRTGEIGPTFERNIALDSSVERGMTIDQGCVDFWNQSDTQVAFEILKQDPVRLEVALMELIDFITEHKKHPCLWGNGSNFDNVILEQAFKLCDLHFIAHFRQWRDMRTWVMLGAKLLGMNKAEMRADFNDEGFRKHVAIDDAILQAKIVSRIWQEAKRRIS</sequence>
<dbReference type="Gene3D" id="3.30.420.10">
    <property type="entry name" value="Ribonuclease H-like superfamily/Ribonuclease H"/>
    <property type="match status" value="1"/>
</dbReference>
<proteinExistence type="predicted"/>
<dbReference type="AlphaFoldDB" id="A0A0F9SUU2"/>
<reference evidence="2" key="1">
    <citation type="journal article" date="2015" name="Nature">
        <title>Complex archaea that bridge the gap between prokaryotes and eukaryotes.</title>
        <authorList>
            <person name="Spang A."/>
            <person name="Saw J.H."/>
            <person name="Jorgensen S.L."/>
            <person name="Zaremba-Niedzwiedzka K."/>
            <person name="Martijn J."/>
            <person name="Lind A.E."/>
            <person name="van Eijk R."/>
            <person name="Schleper C."/>
            <person name="Guy L."/>
            <person name="Ettema T.J."/>
        </authorList>
    </citation>
    <scope>NUCLEOTIDE SEQUENCE</scope>
</reference>
<dbReference type="SUPFAM" id="SSF53098">
    <property type="entry name" value="Ribonuclease H-like"/>
    <property type="match status" value="1"/>
</dbReference>
<dbReference type="Pfam" id="PF16473">
    <property type="entry name" value="Rv2179c-like"/>
    <property type="match status" value="1"/>
</dbReference>
<dbReference type="InterPro" id="IPR033390">
    <property type="entry name" value="Rv2179c-like"/>
</dbReference>
<feature type="domain" description="3'-5' exoribonuclease Rv2179c-like" evidence="1">
    <location>
        <begin position="26"/>
        <end position="205"/>
    </location>
</feature>
<gene>
    <name evidence="2" type="ORF">LCGC14_0472140</name>
</gene>
<name>A0A0F9SUU2_9ZZZZ</name>
<organism evidence="2">
    <name type="scientific">marine sediment metagenome</name>
    <dbReference type="NCBI Taxonomy" id="412755"/>
    <lineage>
        <taxon>unclassified sequences</taxon>
        <taxon>metagenomes</taxon>
        <taxon>ecological metagenomes</taxon>
    </lineage>
</organism>
<evidence type="ECO:0000259" key="1">
    <source>
        <dbReference type="Pfam" id="PF16473"/>
    </source>
</evidence>
<dbReference type="InterPro" id="IPR012337">
    <property type="entry name" value="RNaseH-like_sf"/>
</dbReference>
<dbReference type="InterPro" id="IPR036397">
    <property type="entry name" value="RNaseH_sf"/>
</dbReference>
<evidence type="ECO:0000313" key="2">
    <source>
        <dbReference type="EMBL" id="KKN66392.1"/>
    </source>
</evidence>